<evidence type="ECO:0000256" key="1">
    <source>
        <dbReference type="ARBA" id="ARBA00022598"/>
    </source>
</evidence>
<dbReference type="InterPro" id="IPR050237">
    <property type="entry name" value="ATP-dep_AMP-bd_enzyme"/>
</dbReference>
<dbReference type="GO" id="GO:0016779">
    <property type="term" value="F:nucleotidyltransferase activity"/>
    <property type="evidence" value="ECO:0007669"/>
    <property type="project" value="UniProtKB-KW"/>
</dbReference>
<dbReference type="Pfam" id="PF13193">
    <property type="entry name" value="AMP-binding_C"/>
    <property type="match status" value="1"/>
</dbReference>
<dbReference type="GO" id="GO:0016746">
    <property type="term" value="F:acyltransferase activity"/>
    <property type="evidence" value="ECO:0007669"/>
    <property type="project" value="UniProtKB-KW"/>
</dbReference>
<organism evidence="4 5">
    <name type="scientific">Actinomadura macrotermitis</name>
    <dbReference type="NCBI Taxonomy" id="2585200"/>
    <lineage>
        <taxon>Bacteria</taxon>
        <taxon>Bacillati</taxon>
        <taxon>Actinomycetota</taxon>
        <taxon>Actinomycetes</taxon>
        <taxon>Streptosporangiales</taxon>
        <taxon>Thermomonosporaceae</taxon>
        <taxon>Actinomadura</taxon>
    </lineage>
</organism>
<accession>A0A7K0BV23</accession>
<dbReference type="GO" id="GO:0016878">
    <property type="term" value="F:acid-thiol ligase activity"/>
    <property type="evidence" value="ECO:0007669"/>
    <property type="project" value="UniProtKB-ARBA"/>
</dbReference>
<dbReference type="Pfam" id="PF00501">
    <property type="entry name" value="AMP-binding"/>
    <property type="match status" value="1"/>
</dbReference>
<dbReference type="Gene3D" id="3.30.300.30">
    <property type="match status" value="1"/>
</dbReference>
<dbReference type="Proteomes" id="UP000487268">
    <property type="component" value="Unassembled WGS sequence"/>
</dbReference>
<dbReference type="EMBL" id="WEGH01000002">
    <property type="protein sequence ID" value="MQY05055.1"/>
    <property type="molecule type" value="Genomic_DNA"/>
</dbReference>
<reference evidence="4 5" key="1">
    <citation type="submission" date="2019-10" db="EMBL/GenBank/DDBJ databases">
        <title>Actinomadura rubteroloni sp. nov. and Actinomadura macrotermitis sp. nov., isolated from the gut of fungus growing-termite Macrotermes natalensis.</title>
        <authorList>
            <person name="Benndorf R."/>
            <person name="Martin K."/>
            <person name="Kuefner M."/>
            <person name="De Beer W."/>
            <person name="Kaster A.-K."/>
            <person name="Vollmers J."/>
            <person name="Poulsen M."/>
            <person name="Beemelmanns C."/>
        </authorList>
    </citation>
    <scope>NUCLEOTIDE SEQUENCE [LARGE SCALE GENOMIC DNA]</scope>
    <source>
        <strain evidence="4 5">RB68</strain>
    </source>
</reference>
<dbReference type="OrthoDB" id="9803968at2"/>
<sequence length="553" mass="59564">MPRPGLTLYPEEFADHYVRAGYWRGVPLGSWPWDWASRYGDRTALVDDDRSLGFRDLAEHTDALAGRLLALGLRPGDNIVVQLPNRWEFVVLFLACQRINVVPVLALPADRDHEIGVLVERVRATALAVPATWRGYDHLALAGRVREQAGRDLHILVAGGDGGRPGADLRAMARPGPEPAVQRALLDALPVDPRDAALILLTGGTTATPKLIARTHEDYHYAVRTSAEVCGVDDRSVYLAALPISHGFALGAPGVLGTLSCGGRVVLSPSPNPETVFALIERHRVTRTSATPAVAQRWMEEAGRTPHDISSLDVLLIGGAALPPEVAEQITPTLGCRLQQVLGMSEGLICYTRLDDPPEVVHRTQGRPMSPGDELMVVGPDGAPVPDGEEGELLTRGPYTIRGYFADPAGNARSFTPDGWYRSGDLVRRDADGNVVVRGRIKDIINRGGEKISAEEVEVALLAHPDIEQLSVIPVPDPGLGERVCLCAVPRAGREIGLGDIQRICAEVGLARYKIPEQLVLLDSLPLTPIGKIDKKALAARVAQPSSPLSLRS</sequence>
<protein>
    <submittedName>
        <fullName evidence="4">Salicylyl-CoA synthase / salicylate adenylyltransferase</fullName>
        <ecNumber evidence="4">2.3.1.-</ecNumber>
    </submittedName>
</protein>
<dbReference type="InterPro" id="IPR000873">
    <property type="entry name" value="AMP-dep_synth/lig_dom"/>
</dbReference>
<gene>
    <name evidence="4" type="primary">sdgA</name>
    <name evidence="4" type="ORF">ACRB68_31180</name>
</gene>
<dbReference type="InterPro" id="IPR025110">
    <property type="entry name" value="AMP-bd_C"/>
</dbReference>
<evidence type="ECO:0000259" key="3">
    <source>
        <dbReference type="Pfam" id="PF13193"/>
    </source>
</evidence>
<proteinExistence type="predicted"/>
<evidence type="ECO:0000313" key="4">
    <source>
        <dbReference type="EMBL" id="MQY05055.1"/>
    </source>
</evidence>
<keyword evidence="5" id="KW-1185">Reference proteome</keyword>
<dbReference type="PANTHER" id="PTHR43767">
    <property type="entry name" value="LONG-CHAIN-FATTY-ACID--COA LIGASE"/>
    <property type="match status" value="1"/>
</dbReference>
<dbReference type="Gene3D" id="2.30.38.10">
    <property type="entry name" value="Luciferase, Domain 3"/>
    <property type="match status" value="1"/>
</dbReference>
<dbReference type="AlphaFoldDB" id="A0A7K0BV23"/>
<dbReference type="Gene3D" id="3.40.50.980">
    <property type="match status" value="2"/>
</dbReference>
<dbReference type="FunFam" id="2.30.38.10:FF:000003">
    <property type="entry name" value="Vibriobactin-specific 2,3-dihydroxybenzoate-AMP ligase"/>
    <property type="match status" value="1"/>
</dbReference>
<keyword evidence="4" id="KW-0548">Nucleotidyltransferase</keyword>
<dbReference type="EC" id="2.3.1.-" evidence="4"/>
<evidence type="ECO:0000259" key="2">
    <source>
        <dbReference type="Pfam" id="PF00501"/>
    </source>
</evidence>
<keyword evidence="1" id="KW-0436">Ligase</keyword>
<name>A0A7K0BV23_9ACTN</name>
<feature type="domain" description="AMP-dependent synthetase/ligase" evidence="2">
    <location>
        <begin position="34"/>
        <end position="405"/>
    </location>
</feature>
<dbReference type="PANTHER" id="PTHR43767:SF1">
    <property type="entry name" value="NONRIBOSOMAL PEPTIDE SYNTHASE PES1 (EUROFUNG)-RELATED"/>
    <property type="match status" value="1"/>
</dbReference>
<comment type="caution">
    <text evidence="4">The sequence shown here is derived from an EMBL/GenBank/DDBJ whole genome shotgun (WGS) entry which is preliminary data.</text>
</comment>
<dbReference type="SUPFAM" id="SSF56801">
    <property type="entry name" value="Acetyl-CoA synthetase-like"/>
    <property type="match status" value="1"/>
</dbReference>
<keyword evidence="4" id="KW-0808">Transferase</keyword>
<feature type="domain" description="AMP-binding enzyme C-terminal" evidence="3">
    <location>
        <begin position="456"/>
        <end position="532"/>
    </location>
</feature>
<keyword evidence="4" id="KW-0012">Acyltransferase</keyword>
<dbReference type="RefSeq" id="WP_153533177.1">
    <property type="nucleotide sequence ID" value="NZ_WEGH01000002.1"/>
</dbReference>
<dbReference type="InterPro" id="IPR045851">
    <property type="entry name" value="AMP-bd_C_sf"/>
</dbReference>
<evidence type="ECO:0000313" key="5">
    <source>
        <dbReference type="Proteomes" id="UP000487268"/>
    </source>
</evidence>